<sequence length="246" mass="27601">MTQSQLGVFEFGNPKTQENCVFSCKVKPIQDGLSSSAPEFISKHLSETSEKSVTSDGAESLCEENSEEELSNTQGFEYTQSYRDLFSSDSEEENISNLEVISCSEEIPQSFSELTSEYDHLRNFNDISDQDSNHVSLKEEFSNTKTLISQVFELPEPRFTREEKGKWVESNKSSVTVIAGNSMRRDPQKKSKKRKHVSTWYVDSGCSRHMTGTLELLSHYVNKEGSSVASGGNQKGKIKGYGMIVK</sequence>
<dbReference type="Proteomes" id="UP001172457">
    <property type="component" value="Chromosome 4"/>
</dbReference>
<reference evidence="2" key="1">
    <citation type="submission" date="2023-03" db="EMBL/GenBank/DDBJ databases">
        <title>Chromosome-scale reference genome and RAD-based genetic map of yellow starthistle (Centaurea solstitialis) reveal putative structural variation and QTLs associated with invader traits.</title>
        <authorList>
            <person name="Reatini B."/>
            <person name="Cang F.A."/>
            <person name="Jiang Q."/>
            <person name="Mckibben M.T.W."/>
            <person name="Barker M.S."/>
            <person name="Rieseberg L.H."/>
            <person name="Dlugosch K.M."/>
        </authorList>
    </citation>
    <scope>NUCLEOTIDE SEQUENCE</scope>
    <source>
        <strain evidence="2">CAN-66</strain>
        <tissue evidence="2">Leaf</tissue>
    </source>
</reference>
<dbReference type="EMBL" id="JARYMX010000004">
    <property type="protein sequence ID" value="KAJ9552994.1"/>
    <property type="molecule type" value="Genomic_DNA"/>
</dbReference>
<keyword evidence="3" id="KW-1185">Reference proteome</keyword>
<protein>
    <recommendedName>
        <fullName evidence="1">Retrovirus-related Pol polyprotein from transposon TNT 1-94-like beta-barrel domain-containing protein</fullName>
    </recommendedName>
</protein>
<evidence type="ECO:0000313" key="2">
    <source>
        <dbReference type="EMBL" id="KAJ9552994.1"/>
    </source>
</evidence>
<accession>A0AA38WKC5</accession>
<dbReference type="AlphaFoldDB" id="A0AA38WKC5"/>
<dbReference type="InterPro" id="IPR054722">
    <property type="entry name" value="PolX-like_BBD"/>
</dbReference>
<comment type="caution">
    <text evidence="2">The sequence shown here is derived from an EMBL/GenBank/DDBJ whole genome shotgun (WGS) entry which is preliminary data.</text>
</comment>
<proteinExistence type="predicted"/>
<evidence type="ECO:0000259" key="1">
    <source>
        <dbReference type="Pfam" id="PF22936"/>
    </source>
</evidence>
<dbReference type="Pfam" id="PF22936">
    <property type="entry name" value="Pol_BBD"/>
    <property type="match status" value="1"/>
</dbReference>
<organism evidence="2 3">
    <name type="scientific">Centaurea solstitialis</name>
    <name type="common">yellow star-thistle</name>
    <dbReference type="NCBI Taxonomy" id="347529"/>
    <lineage>
        <taxon>Eukaryota</taxon>
        <taxon>Viridiplantae</taxon>
        <taxon>Streptophyta</taxon>
        <taxon>Embryophyta</taxon>
        <taxon>Tracheophyta</taxon>
        <taxon>Spermatophyta</taxon>
        <taxon>Magnoliopsida</taxon>
        <taxon>eudicotyledons</taxon>
        <taxon>Gunneridae</taxon>
        <taxon>Pentapetalae</taxon>
        <taxon>asterids</taxon>
        <taxon>campanulids</taxon>
        <taxon>Asterales</taxon>
        <taxon>Asteraceae</taxon>
        <taxon>Carduoideae</taxon>
        <taxon>Cardueae</taxon>
        <taxon>Centaureinae</taxon>
        <taxon>Centaurea</taxon>
    </lineage>
</organism>
<name>A0AA38WKC5_9ASTR</name>
<evidence type="ECO:0000313" key="3">
    <source>
        <dbReference type="Proteomes" id="UP001172457"/>
    </source>
</evidence>
<feature type="domain" description="Retrovirus-related Pol polyprotein from transposon TNT 1-94-like beta-barrel" evidence="1">
    <location>
        <begin position="200"/>
        <end position="244"/>
    </location>
</feature>
<gene>
    <name evidence="2" type="ORF">OSB04_017039</name>
</gene>